<keyword evidence="3" id="KW-0808">Transferase</keyword>
<evidence type="ECO:0000313" key="3">
    <source>
        <dbReference type="EMBL" id="WPU95754.1"/>
    </source>
</evidence>
<dbReference type="Proteomes" id="UP001324380">
    <property type="component" value="Chromosome"/>
</dbReference>
<evidence type="ECO:0000259" key="2">
    <source>
        <dbReference type="Pfam" id="PF06580"/>
    </source>
</evidence>
<dbReference type="GO" id="GO:0016301">
    <property type="term" value="F:kinase activity"/>
    <property type="evidence" value="ECO:0007669"/>
    <property type="project" value="UniProtKB-KW"/>
</dbReference>
<evidence type="ECO:0000313" key="4">
    <source>
        <dbReference type="Proteomes" id="UP001324380"/>
    </source>
</evidence>
<keyword evidence="1" id="KW-0472">Membrane</keyword>
<dbReference type="RefSeq" id="WP_321564860.1">
    <property type="nucleotide sequence ID" value="NZ_CP139558.1"/>
</dbReference>
<evidence type="ECO:0000256" key="1">
    <source>
        <dbReference type="SAM" id="Phobius"/>
    </source>
</evidence>
<sequence>MAAVTILKGGLDYFTLINSEPKEQFWPTFKTYLGLNVFRSLYYLILSTVVWSAFNLGRFRRNANEALFKNAITEKANAELKFEYAEAQNAFLKQQINPHLLFNTLNAIYSSVYINSPQDSKVILLLSDIMRFSYKKADPKGRVPLKDELLQLRNLIKLNSYRFQKTFELEFNIVGHPAEFSIIPLVLITLTENMFKHGDLRVPPHSLEITINPDGHLRYITQNVPKARGNDNENTHVGLNNTRLRLDYAYPNNYELQITEAGDLFSLELNINLTYERNNN</sequence>
<protein>
    <submittedName>
        <fullName evidence="3">Histidine kinase</fullName>
    </submittedName>
</protein>
<keyword evidence="1" id="KW-1133">Transmembrane helix</keyword>
<feature type="transmembrane region" description="Helical" evidence="1">
    <location>
        <begin position="41"/>
        <end position="59"/>
    </location>
</feature>
<dbReference type="PANTHER" id="PTHR34220:SF7">
    <property type="entry name" value="SENSOR HISTIDINE KINASE YPDA"/>
    <property type="match status" value="1"/>
</dbReference>
<dbReference type="EMBL" id="CP139558">
    <property type="protein sequence ID" value="WPU95754.1"/>
    <property type="molecule type" value="Genomic_DNA"/>
</dbReference>
<proteinExistence type="predicted"/>
<dbReference type="InterPro" id="IPR010559">
    <property type="entry name" value="Sig_transdc_His_kin_internal"/>
</dbReference>
<organism evidence="3 4">
    <name type="scientific">Mucilaginibacter sabulilitoris</name>
    <dbReference type="NCBI Taxonomy" id="1173583"/>
    <lineage>
        <taxon>Bacteria</taxon>
        <taxon>Pseudomonadati</taxon>
        <taxon>Bacteroidota</taxon>
        <taxon>Sphingobacteriia</taxon>
        <taxon>Sphingobacteriales</taxon>
        <taxon>Sphingobacteriaceae</taxon>
        <taxon>Mucilaginibacter</taxon>
    </lineage>
</organism>
<dbReference type="Pfam" id="PF06580">
    <property type="entry name" value="His_kinase"/>
    <property type="match status" value="1"/>
</dbReference>
<keyword evidence="1" id="KW-0812">Transmembrane</keyword>
<dbReference type="PANTHER" id="PTHR34220">
    <property type="entry name" value="SENSOR HISTIDINE KINASE YPDA"/>
    <property type="match status" value="1"/>
</dbReference>
<feature type="domain" description="Signal transduction histidine kinase internal region" evidence="2">
    <location>
        <begin position="88"/>
        <end position="166"/>
    </location>
</feature>
<dbReference type="InterPro" id="IPR050640">
    <property type="entry name" value="Bact_2-comp_sensor_kinase"/>
</dbReference>
<name>A0ABZ0TS66_9SPHI</name>
<keyword evidence="4" id="KW-1185">Reference proteome</keyword>
<keyword evidence="3" id="KW-0418">Kinase</keyword>
<gene>
    <name evidence="3" type="ORF">SNE25_09510</name>
</gene>
<accession>A0ABZ0TS66</accession>
<reference evidence="3 4" key="1">
    <citation type="submission" date="2023-11" db="EMBL/GenBank/DDBJ databases">
        <title>Analysis of the Genomes of Mucilaginibacter gossypii cycad 4 and M. sabulilitoris SNA2: microbes with the potential for plant growth promotion.</title>
        <authorList>
            <person name="Hirsch A.M."/>
            <person name="Humm E."/>
            <person name="Rubbi M."/>
            <person name="Del Vecchio G."/>
            <person name="Ha S.M."/>
            <person name="Pellegrini M."/>
            <person name="Gunsalus R.P."/>
        </authorList>
    </citation>
    <scope>NUCLEOTIDE SEQUENCE [LARGE SCALE GENOMIC DNA]</scope>
    <source>
        <strain evidence="3 4">SNA2</strain>
    </source>
</reference>